<evidence type="ECO:0000313" key="2">
    <source>
        <dbReference type="EMBL" id="KAF2186200.1"/>
    </source>
</evidence>
<feature type="transmembrane region" description="Helical" evidence="1">
    <location>
        <begin position="49"/>
        <end position="71"/>
    </location>
</feature>
<dbReference type="OrthoDB" id="4727520at2759"/>
<feature type="transmembrane region" description="Helical" evidence="1">
    <location>
        <begin position="132"/>
        <end position="151"/>
    </location>
</feature>
<feature type="transmembrane region" description="Helical" evidence="1">
    <location>
        <begin position="20"/>
        <end position="37"/>
    </location>
</feature>
<dbReference type="EMBL" id="ML994630">
    <property type="protein sequence ID" value="KAF2186200.1"/>
    <property type="molecule type" value="Genomic_DNA"/>
</dbReference>
<evidence type="ECO:0000313" key="3">
    <source>
        <dbReference type="Proteomes" id="UP000800200"/>
    </source>
</evidence>
<name>A0A6A6E7R1_9PEZI</name>
<feature type="transmembrane region" description="Helical" evidence="1">
    <location>
        <begin position="195"/>
        <end position="215"/>
    </location>
</feature>
<dbReference type="AlphaFoldDB" id="A0A6A6E7R1"/>
<evidence type="ECO:0000256" key="1">
    <source>
        <dbReference type="SAM" id="Phobius"/>
    </source>
</evidence>
<dbReference type="Proteomes" id="UP000800200">
    <property type="component" value="Unassembled WGS sequence"/>
</dbReference>
<keyword evidence="1" id="KW-0472">Membrane</keyword>
<proteinExistence type="predicted"/>
<feature type="transmembrane region" description="Helical" evidence="1">
    <location>
        <begin position="227"/>
        <end position="250"/>
    </location>
</feature>
<organism evidence="2 3">
    <name type="scientific">Zopfia rhizophila CBS 207.26</name>
    <dbReference type="NCBI Taxonomy" id="1314779"/>
    <lineage>
        <taxon>Eukaryota</taxon>
        <taxon>Fungi</taxon>
        <taxon>Dikarya</taxon>
        <taxon>Ascomycota</taxon>
        <taxon>Pezizomycotina</taxon>
        <taxon>Dothideomycetes</taxon>
        <taxon>Dothideomycetes incertae sedis</taxon>
        <taxon>Zopfiaceae</taxon>
        <taxon>Zopfia</taxon>
    </lineage>
</organism>
<protein>
    <submittedName>
        <fullName evidence="2">Uncharacterized protein</fullName>
    </submittedName>
</protein>
<keyword evidence="1" id="KW-0812">Transmembrane</keyword>
<feature type="transmembrane region" description="Helical" evidence="1">
    <location>
        <begin position="91"/>
        <end position="111"/>
    </location>
</feature>
<gene>
    <name evidence="2" type="ORF">K469DRAFT_687204</name>
</gene>
<reference evidence="2" key="1">
    <citation type="journal article" date="2020" name="Stud. Mycol.">
        <title>101 Dothideomycetes genomes: a test case for predicting lifestyles and emergence of pathogens.</title>
        <authorList>
            <person name="Haridas S."/>
            <person name="Albert R."/>
            <person name="Binder M."/>
            <person name="Bloem J."/>
            <person name="Labutti K."/>
            <person name="Salamov A."/>
            <person name="Andreopoulos B."/>
            <person name="Baker S."/>
            <person name="Barry K."/>
            <person name="Bills G."/>
            <person name="Bluhm B."/>
            <person name="Cannon C."/>
            <person name="Castanera R."/>
            <person name="Culley D."/>
            <person name="Daum C."/>
            <person name="Ezra D."/>
            <person name="Gonzalez J."/>
            <person name="Henrissat B."/>
            <person name="Kuo A."/>
            <person name="Liang C."/>
            <person name="Lipzen A."/>
            <person name="Lutzoni F."/>
            <person name="Magnuson J."/>
            <person name="Mondo S."/>
            <person name="Nolan M."/>
            <person name="Ohm R."/>
            <person name="Pangilinan J."/>
            <person name="Park H.-J."/>
            <person name="Ramirez L."/>
            <person name="Alfaro M."/>
            <person name="Sun H."/>
            <person name="Tritt A."/>
            <person name="Yoshinaga Y."/>
            <person name="Zwiers L.-H."/>
            <person name="Turgeon B."/>
            <person name="Goodwin S."/>
            <person name="Spatafora J."/>
            <person name="Crous P."/>
            <person name="Grigoriev I."/>
        </authorList>
    </citation>
    <scope>NUCLEOTIDE SEQUENCE</scope>
    <source>
        <strain evidence="2">CBS 207.26</strain>
    </source>
</reference>
<keyword evidence="1" id="KW-1133">Transmembrane helix</keyword>
<keyword evidence="3" id="KW-1185">Reference proteome</keyword>
<accession>A0A6A6E7R1</accession>
<feature type="transmembrane region" description="Helical" evidence="1">
    <location>
        <begin position="163"/>
        <end position="183"/>
    </location>
</feature>
<sequence>MFVPNTTSRPNPDLSIPQNGQLICTMLTHIPLLFLIFKSFHNLIKGEPTGLWFTLGGLISSACEPILDVMGFCFFPRPGNWIAFEFFGRPIPYFVIPTYGWYVGGQGYLFLTIIQNKKTTRSVVLGLWLRSFIANLILEYTAMYFGMFVYYGYQPFAVRGFPLWFPAIHSTAPVLAAVVVHMLEGQLEGMRSPVIGIIVATLYPMVNAGFGWPVWCALSLDRGLHVTYPAACITAGLIATGLWIATLPFAETRAKAGGKSLNGKVA</sequence>